<gene>
    <name evidence="1" type="ORF">SAMN05192574_1071</name>
    <name evidence="2" type="ORF">SAMN05192574_112133</name>
</gene>
<sequence length="87" mass="10203">MSANLKIISDLRNFIALSSQNSELRQLFTNSCNAFSRRRKLHFELVVCMLLNFFKRSYDIELSAFFDHMGFQELKATKSAFSQQRSK</sequence>
<dbReference type="RefSeq" id="WP_208864766.1">
    <property type="nucleotide sequence ID" value="NZ_FOCL01000007.1"/>
</dbReference>
<organism evidence="2 3">
    <name type="scientific">Mucilaginibacter gossypiicola</name>
    <dbReference type="NCBI Taxonomy" id="551995"/>
    <lineage>
        <taxon>Bacteria</taxon>
        <taxon>Pseudomonadati</taxon>
        <taxon>Bacteroidota</taxon>
        <taxon>Sphingobacteriia</taxon>
        <taxon>Sphingobacteriales</taxon>
        <taxon>Sphingobacteriaceae</taxon>
        <taxon>Mucilaginibacter</taxon>
    </lineage>
</organism>
<name>A0A1H8SEQ2_9SPHI</name>
<evidence type="ECO:0000313" key="2">
    <source>
        <dbReference type="EMBL" id="SEO77151.1"/>
    </source>
</evidence>
<accession>A0A1H8SEQ2</accession>
<evidence type="ECO:0000313" key="1">
    <source>
        <dbReference type="EMBL" id="SEO30564.1"/>
    </source>
</evidence>
<dbReference type="AlphaFoldDB" id="A0A1H8SEQ2"/>
<protein>
    <submittedName>
        <fullName evidence="2">Uncharacterized protein</fullName>
    </submittedName>
</protein>
<dbReference type="EMBL" id="FOCL01000007">
    <property type="protein sequence ID" value="SEO30564.1"/>
    <property type="molecule type" value="Genomic_DNA"/>
</dbReference>
<reference evidence="3" key="1">
    <citation type="submission" date="2016-10" db="EMBL/GenBank/DDBJ databases">
        <authorList>
            <person name="Varghese N."/>
            <person name="Submissions S."/>
        </authorList>
    </citation>
    <scope>NUCLEOTIDE SEQUENCE [LARGE SCALE GENOMIC DNA]</scope>
    <source>
        <strain evidence="3">Gh-48</strain>
    </source>
</reference>
<evidence type="ECO:0000313" key="3">
    <source>
        <dbReference type="Proteomes" id="UP000198942"/>
    </source>
</evidence>
<proteinExistence type="predicted"/>
<feature type="non-terminal residue" evidence="2">
    <location>
        <position position="87"/>
    </location>
</feature>
<dbReference type="EMBL" id="FOCL01000012">
    <property type="protein sequence ID" value="SEO77151.1"/>
    <property type="molecule type" value="Genomic_DNA"/>
</dbReference>
<keyword evidence="3" id="KW-1185">Reference proteome</keyword>
<dbReference type="Proteomes" id="UP000198942">
    <property type="component" value="Unassembled WGS sequence"/>
</dbReference>
<reference evidence="2" key="2">
    <citation type="submission" date="2016-10" db="EMBL/GenBank/DDBJ databases">
        <authorList>
            <person name="de Groot N.N."/>
        </authorList>
    </citation>
    <scope>NUCLEOTIDE SEQUENCE [LARGE SCALE GENOMIC DNA]</scope>
    <source>
        <strain evidence="2">Gh-48</strain>
    </source>
</reference>